<evidence type="ECO:0000256" key="8">
    <source>
        <dbReference type="ARBA" id="ARBA00022989"/>
    </source>
</evidence>
<organism evidence="11 12">
    <name type="scientific">Branchiostoma belcheri</name>
    <name type="common">Amphioxus</name>
    <dbReference type="NCBI Taxonomy" id="7741"/>
    <lineage>
        <taxon>Eukaryota</taxon>
        <taxon>Metazoa</taxon>
        <taxon>Chordata</taxon>
        <taxon>Cephalochordata</taxon>
        <taxon>Leptocardii</taxon>
        <taxon>Amphioxiformes</taxon>
        <taxon>Branchiostomatidae</taxon>
        <taxon>Branchiostoma</taxon>
    </lineage>
</organism>
<dbReference type="RefSeq" id="XP_019646392.1">
    <property type="nucleotide sequence ID" value="XM_019790833.1"/>
</dbReference>
<keyword evidence="6" id="KW-0732">Signal</keyword>
<evidence type="ECO:0000256" key="7">
    <source>
        <dbReference type="ARBA" id="ARBA00022824"/>
    </source>
</evidence>
<dbReference type="PANTHER" id="PTHR21397">
    <property type="entry name" value="CHROMATIN COMPLEXES SUBUNIT BAP18-RELATED"/>
    <property type="match status" value="1"/>
</dbReference>
<comment type="similarity">
    <text evidence="2">Belongs to the EMC10 family.</text>
</comment>
<protein>
    <recommendedName>
        <fullName evidence="4">ER membrane protein complex subunit 10</fullName>
    </recommendedName>
</protein>
<evidence type="ECO:0000256" key="9">
    <source>
        <dbReference type="ARBA" id="ARBA00023136"/>
    </source>
</evidence>
<reference evidence="12" key="1">
    <citation type="submission" date="2025-08" db="UniProtKB">
        <authorList>
            <consortium name="RefSeq"/>
        </authorList>
    </citation>
    <scope>IDENTIFICATION</scope>
    <source>
        <tissue evidence="12">Gonad</tissue>
    </source>
</reference>
<evidence type="ECO:0000256" key="5">
    <source>
        <dbReference type="ARBA" id="ARBA00022692"/>
    </source>
</evidence>
<comment type="subcellular location">
    <subcellularLocation>
        <location evidence="1">Endoplasmic reticulum membrane</location>
        <topology evidence="1">Single-pass type I membrane protein</topology>
    </subcellularLocation>
</comment>
<sequence>MALLSDTVVSRNKMAATMSFFRSCLRFLVFLPIICFCQVLSDMDLPAGAAPPPNIPTLSVSVEHSFDQGRDQTFSHRGTISWKTMRSTSGTYVQGAPMSEQDRNRLKVLADAGGFYRIRVPNKFGLIGDSSADYVSTLVRADLLYYSCLSDIVTLNIDMLGHIIGVSMATVPEGCEGDEVETFDLSFFNTTVEIAQPVAGPVPETQAYIQKIEQERAEKEKGQPPEQRSFFAKYWMYILPIVLFLILSPGQPEGGQGGGGQGGGGRGGNGGS</sequence>
<keyword evidence="5" id="KW-0812">Transmembrane</keyword>
<dbReference type="GeneID" id="109486928"/>
<dbReference type="AlphaFoldDB" id="A0A6P5ATK8"/>
<keyword evidence="9" id="KW-0472">Membrane</keyword>
<evidence type="ECO:0000256" key="10">
    <source>
        <dbReference type="SAM" id="MobiDB-lite"/>
    </source>
</evidence>
<evidence type="ECO:0000256" key="1">
    <source>
        <dbReference type="ARBA" id="ARBA00004115"/>
    </source>
</evidence>
<dbReference type="KEGG" id="bbel:109486928"/>
<proteinExistence type="inferred from homology"/>
<gene>
    <name evidence="12" type="primary">LOC109486928</name>
</gene>
<dbReference type="CDD" id="cd22209">
    <property type="entry name" value="EMC10"/>
    <property type="match status" value="1"/>
</dbReference>
<accession>A0A6P5ATK8</accession>
<evidence type="ECO:0000256" key="4">
    <source>
        <dbReference type="ARBA" id="ARBA00020105"/>
    </source>
</evidence>
<dbReference type="GO" id="GO:0072546">
    <property type="term" value="C:EMC complex"/>
    <property type="evidence" value="ECO:0007669"/>
    <property type="project" value="TreeGrafter"/>
</dbReference>
<name>A0A6P5ATK8_BRABE</name>
<evidence type="ECO:0000256" key="6">
    <source>
        <dbReference type="ARBA" id="ARBA00022729"/>
    </source>
</evidence>
<dbReference type="Pfam" id="PF21203">
    <property type="entry name" value="ECM10"/>
    <property type="match status" value="1"/>
</dbReference>
<keyword evidence="7" id="KW-0256">Endoplasmic reticulum</keyword>
<feature type="region of interest" description="Disordered" evidence="10">
    <location>
        <begin position="253"/>
        <end position="272"/>
    </location>
</feature>
<dbReference type="PANTHER" id="PTHR21397:SF4">
    <property type="entry name" value="ER MEMBRANE PROTEIN COMPLEX SUBUNIT 10"/>
    <property type="match status" value="1"/>
</dbReference>
<dbReference type="OrthoDB" id="1894652at2759"/>
<keyword evidence="8" id="KW-1133">Transmembrane helix</keyword>
<evidence type="ECO:0000256" key="3">
    <source>
        <dbReference type="ARBA" id="ARBA00011276"/>
    </source>
</evidence>
<evidence type="ECO:0000313" key="11">
    <source>
        <dbReference type="Proteomes" id="UP000515135"/>
    </source>
</evidence>
<keyword evidence="11" id="KW-1185">Reference proteome</keyword>
<evidence type="ECO:0000313" key="12">
    <source>
        <dbReference type="RefSeq" id="XP_019646392.1"/>
    </source>
</evidence>
<dbReference type="Proteomes" id="UP000515135">
    <property type="component" value="Unplaced"/>
</dbReference>
<evidence type="ECO:0000256" key="2">
    <source>
        <dbReference type="ARBA" id="ARBA00007695"/>
    </source>
</evidence>
<comment type="subunit">
    <text evidence="3">Component of the ER membrane protein complex (EMC).</text>
</comment>